<feature type="transmembrane region" description="Helical" evidence="13">
    <location>
        <begin position="777"/>
        <end position="798"/>
    </location>
</feature>
<dbReference type="SUPFAM" id="SSF52172">
    <property type="entry name" value="CheY-like"/>
    <property type="match status" value="1"/>
</dbReference>
<dbReference type="SUPFAM" id="SSF101898">
    <property type="entry name" value="NHL repeat"/>
    <property type="match status" value="1"/>
</dbReference>
<dbReference type="Proteomes" id="UP000245670">
    <property type="component" value="Unassembled WGS sequence"/>
</dbReference>
<keyword evidence="11" id="KW-0804">Transcription</keyword>
<evidence type="ECO:0000259" key="16">
    <source>
        <dbReference type="PROSITE" id="PS50110"/>
    </source>
</evidence>
<keyword evidence="18" id="KW-1185">Reference proteome</keyword>
<dbReference type="PROSITE" id="PS00041">
    <property type="entry name" value="HTH_ARAC_FAMILY_1"/>
    <property type="match status" value="1"/>
</dbReference>
<evidence type="ECO:0000256" key="8">
    <source>
        <dbReference type="ARBA" id="ARBA00023012"/>
    </source>
</evidence>
<dbReference type="InterPro" id="IPR036890">
    <property type="entry name" value="HATPase_C_sf"/>
</dbReference>
<gene>
    <name evidence="17" type="ORF">DIS07_02555</name>
</gene>
<dbReference type="Pfam" id="PF12833">
    <property type="entry name" value="HTH_18"/>
    <property type="match status" value="1"/>
</dbReference>
<feature type="domain" description="HTH araC/xylS-type" evidence="14">
    <location>
        <begin position="1251"/>
        <end position="1350"/>
    </location>
</feature>
<dbReference type="Pfam" id="PF07494">
    <property type="entry name" value="Reg_prop"/>
    <property type="match status" value="2"/>
</dbReference>
<dbReference type="FunFam" id="2.60.40.10:FF:000791">
    <property type="entry name" value="Two-component system sensor histidine kinase/response regulator"/>
    <property type="match status" value="1"/>
</dbReference>
<feature type="domain" description="Response regulatory" evidence="16">
    <location>
        <begin position="1104"/>
        <end position="1219"/>
    </location>
</feature>
<dbReference type="Gene3D" id="2.60.40.10">
    <property type="entry name" value="Immunoglobulins"/>
    <property type="match status" value="1"/>
</dbReference>
<dbReference type="FunFam" id="1.10.287.130:FF:000034">
    <property type="entry name" value="Two-component system sensor histidine kinase/response regulator"/>
    <property type="match status" value="1"/>
</dbReference>
<dbReference type="CDD" id="cd00075">
    <property type="entry name" value="HATPase"/>
    <property type="match status" value="1"/>
</dbReference>
<keyword evidence="10" id="KW-0238">DNA-binding</keyword>
<keyword evidence="6 17" id="KW-0418">Kinase</keyword>
<dbReference type="Gene3D" id="3.40.50.2300">
    <property type="match status" value="1"/>
</dbReference>
<dbReference type="FunFam" id="3.30.565.10:FF:000037">
    <property type="entry name" value="Hybrid sensor histidine kinase/response regulator"/>
    <property type="match status" value="1"/>
</dbReference>
<dbReference type="CDD" id="cd17574">
    <property type="entry name" value="REC_OmpR"/>
    <property type="match status" value="1"/>
</dbReference>
<dbReference type="SMART" id="SM00448">
    <property type="entry name" value="REC"/>
    <property type="match status" value="1"/>
</dbReference>
<dbReference type="Pfam" id="PF00072">
    <property type="entry name" value="Response_reg"/>
    <property type="match status" value="1"/>
</dbReference>
<feature type="modified residue" description="4-aspartylphosphate" evidence="12">
    <location>
        <position position="1152"/>
    </location>
</feature>
<name>A0A2U2JEG4_9FLAO</name>
<dbReference type="Pfam" id="PF00512">
    <property type="entry name" value="HisKA"/>
    <property type="match status" value="1"/>
</dbReference>
<evidence type="ECO:0000256" key="2">
    <source>
        <dbReference type="ARBA" id="ARBA00012438"/>
    </source>
</evidence>
<keyword evidence="3 12" id="KW-0597">Phosphoprotein</keyword>
<evidence type="ECO:0000256" key="3">
    <source>
        <dbReference type="ARBA" id="ARBA00022553"/>
    </source>
</evidence>
<reference evidence="17 18" key="1">
    <citation type="submission" date="2018-05" db="EMBL/GenBank/DDBJ databases">
        <title>Polaribacter aquimarinus sp. nov., isolated from sediment in a sediment of sea.</title>
        <authorList>
            <person name="Lu D."/>
        </authorList>
    </citation>
    <scope>NUCLEOTIDE SEQUENCE [LARGE SCALE GENOMIC DNA]</scope>
    <source>
        <strain evidence="17 18">ZY113</strain>
    </source>
</reference>
<dbReference type="InterPro" id="IPR011110">
    <property type="entry name" value="Reg_prop"/>
</dbReference>
<dbReference type="InterPro" id="IPR005467">
    <property type="entry name" value="His_kinase_dom"/>
</dbReference>
<evidence type="ECO:0000259" key="15">
    <source>
        <dbReference type="PROSITE" id="PS50109"/>
    </source>
</evidence>
<dbReference type="Gene3D" id="1.10.287.130">
    <property type="match status" value="1"/>
</dbReference>
<dbReference type="GO" id="GO:0043565">
    <property type="term" value="F:sequence-specific DNA binding"/>
    <property type="evidence" value="ECO:0007669"/>
    <property type="project" value="InterPro"/>
</dbReference>
<evidence type="ECO:0000256" key="4">
    <source>
        <dbReference type="ARBA" id="ARBA00022679"/>
    </source>
</evidence>
<sequence length="1354" mass="156409">MHRILKLFCFQFFYIFIGFCFAQNKAYKFTQITEANGLSQNSIIAIHQDKLGQVWIGTKDGLNKYDGEEFKVFKHQKENKNSISNNGILSIEEEEGFIWVGTSFGLNRYDPKKNVFKKYFINEKKKFLGRNMIWAVKKLSNGQLWIGSSNGISIYDKKSDTFKQILDKKRITSIYETKSGSVFIGTTNGMLQLSSSLNDNYYFTTIKHTEELHVNDIIESKKGTILLGTQTKNVLEYNQKKGELSPYFTADILINKNKNVRKLLFDDKDFLWIATYNGLQVSKNKQNLVALYNNDEDHKSINDNFIKTLFKDNMGSVWVGTYYGGLNIWNSFNKNFIDIAQKTSKEGLSFKVVSAIKKYKDYLFFGTEGGGITILNKKTNDVAYITTKNAKLLKSDNIKALCITKNEKLWIGTFTNGISIYNLKTKAFEQNPFPERLVAFLKNVGVLSIVQYDEHHILLGTNYKGLIKYNLKKNSFKLFDSNSKPKGLTNNNIKSLKVDSKKNICVGTLRGLNIISTKEEVTRYIYESDLKVKFEINTIFEDKNGTLWIGTFEDGLFKFNNDQFEPIDLKIGEISVNGIRSIVEAENNTFWISTYTQGLLKYNHHQNKIVSYYTNKEGLISNQFNRDASLRVGTSEYYFGGPSGVTYFNENNLVENTYTPQVIITDFKVNNQSISVDKQKSVLKNTISYTKEIELNYNQGNFNLSFAIPNFINPESNSYVYRLKGLDTDWIKTTNNYASYTIQKPGNYTFEVKGINSDGFINNTPTLLQIKVNPAPWFSYWAYTFYALIIGITLYFLFRILKSKTKLKYQLELEQIKAEEIEKINNSKIEFFTNLSHEFRTPLTLITGPLQQILDNYRGGSQMFKKLKVIENNSNQLLNLISRLMDFRKYEKKLMTLQASENNIVEFVKEIYLSFSEYAKSKNYEYTFHTSSENIKIYFDSVKLESVFFNLISNAFKYTPEEGVIGISIIEKNDKVIISISDTGIGIPEDYRNKIFDRFFEISNKKVKNDYKKGTGIGLSIVKNILNLHKGKIHLTSNTEEENSGSVFSVEFLKGKAHLSSKDIAKDNFSNHDISFYENQLKENHSIEKNENYFEEVFSEQKASILLVEDNEELRTFMRNFLIETYNVFEAENGKIAYKIAKNEPIDIIVSDVVMPITSGTELCTLIKEDIRTSHIPVVLLTTRSLLMYKLEGLEYGADDYISKPFNIKEFKLRISNMLKSITRLKRKVINHPITLPDDLIMSSLDEKLYKKALNIIEKNISNEQFDILFFCEELGVSKTVLFTKVKAWTDFTPKQFIQYIRLNRAAILLEQGKMNITQVSTKVGFRDRKYFSRIFKSKFGKTPKEYAESFLEY</sequence>
<dbReference type="InterPro" id="IPR003594">
    <property type="entry name" value="HATPase_dom"/>
</dbReference>
<evidence type="ECO:0000313" key="18">
    <source>
        <dbReference type="Proteomes" id="UP000245670"/>
    </source>
</evidence>
<evidence type="ECO:0000256" key="13">
    <source>
        <dbReference type="SAM" id="Phobius"/>
    </source>
</evidence>
<dbReference type="CDD" id="cd00082">
    <property type="entry name" value="HisKA"/>
    <property type="match status" value="1"/>
</dbReference>
<feature type="domain" description="Histidine kinase" evidence="15">
    <location>
        <begin position="834"/>
        <end position="1056"/>
    </location>
</feature>
<dbReference type="SMART" id="SM00387">
    <property type="entry name" value="HATPase_c"/>
    <property type="match status" value="1"/>
</dbReference>
<proteinExistence type="predicted"/>
<protein>
    <recommendedName>
        <fullName evidence="2">histidine kinase</fullName>
        <ecNumber evidence="2">2.7.13.3</ecNumber>
    </recommendedName>
</protein>
<evidence type="ECO:0000256" key="11">
    <source>
        <dbReference type="ARBA" id="ARBA00023163"/>
    </source>
</evidence>
<dbReference type="InterPro" id="IPR011006">
    <property type="entry name" value="CheY-like_superfamily"/>
</dbReference>
<dbReference type="SUPFAM" id="SSF46689">
    <property type="entry name" value="Homeodomain-like"/>
    <property type="match status" value="1"/>
</dbReference>
<dbReference type="SMART" id="SM00342">
    <property type="entry name" value="HTH_ARAC"/>
    <property type="match status" value="1"/>
</dbReference>
<dbReference type="Gene3D" id="3.30.565.10">
    <property type="entry name" value="Histidine kinase-like ATPase, C-terminal domain"/>
    <property type="match status" value="1"/>
</dbReference>
<dbReference type="SMART" id="SM00388">
    <property type="entry name" value="HisKA"/>
    <property type="match status" value="1"/>
</dbReference>
<dbReference type="EMBL" id="QFFG01000001">
    <property type="protein sequence ID" value="PWG06737.1"/>
    <property type="molecule type" value="Genomic_DNA"/>
</dbReference>
<dbReference type="Gene3D" id="2.130.10.10">
    <property type="entry name" value="YVTN repeat-like/Quinoprotein amine dehydrogenase"/>
    <property type="match status" value="2"/>
</dbReference>
<dbReference type="InterPro" id="IPR036097">
    <property type="entry name" value="HisK_dim/P_sf"/>
</dbReference>
<evidence type="ECO:0000313" key="17">
    <source>
        <dbReference type="EMBL" id="PWG06737.1"/>
    </source>
</evidence>
<evidence type="ECO:0000256" key="12">
    <source>
        <dbReference type="PROSITE-ProRule" id="PRU00169"/>
    </source>
</evidence>
<keyword evidence="13" id="KW-1133">Transmembrane helix</keyword>
<dbReference type="InterPro" id="IPR009057">
    <property type="entry name" value="Homeodomain-like_sf"/>
</dbReference>
<organism evidence="17 18">
    <name type="scientific">Polaribacter aquimarinus</name>
    <dbReference type="NCBI Taxonomy" id="2100726"/>
    <lineage>
        <taxon>Bacteria</taxon>
        <taxon>Pseudomonadati</taxon>
        <taxon>Bacteroidota</taxon>
        <taxon>Flavobacteriia</taxon>
        <taxon>Flavobacteriales</taxon>
        <taxon>Flavobacteriaceae</taxon>
    </lineage>
</organism>
<dbReference type="InterPro" id="IPR013783">
    <property type="entry name" value="Ig-like_fold"/>
</dbReference>
<keyword evidence="8" id="KW-0902">Two-component regulatory system</keyword>
<dbReference type="Pfam" id="PF07495">
    <property type="entry name" value="Y_Y_Y"/>
    <property type="match status" value="1"/>
</dbReference>
<evidence type="ECO:0000256" key="6">
    <source>
        <dbReference type="ARBA" id="ARBA00022777"/>
    </source>
</evidence>
<dbReference type="InterPro" id="IPR015943">
    <property type="entry name" value="WD40/YVTN_repeat-like_dom_sf"/>
</dbReference>
<dbReference type="PROSITE" id="PS01124">
    <property type="entry name" value="HTH_ARAC_FAMILY_2"/>
    <property type="match status" value="1"/>
</dbReference>
<dbReference type="OrthoDB" id="358279at2"/>
<dbReference type="SUPFAM" id="SSF47384">
    <property type="entry name" value="Homodimeric domain of signal transducing histidine kinase"/>
    <property type="match status" value="1"/>
</dbReference>
<dbReference type="GO" id="GO:0000155">
    <property type="term" value="F:phosphorelay sensor kinase activity"/>
    <property type="evidence" value="ECO:0007669"/>
    <property type="project" value="InterPro"/>
</dbReference>
<evidence type="ECO:0000256" key="5">
    <source>
        <dbReference type="ARBA" id="ARBA00022741"/>
    </source>
</evidence>
<dbReference type="Pfam" id="PF02518">
    <property type="entry name" value="HATPase_c"/>
    <property type="match status" value="1"/>
</dbReference>
<keyword evidence="13" id="KW-0812">Transmembrane</keyword>
<dbReference type="PRINTS" id="PR00344">
    <property type="entry name" value="BCTRLSENSOR"/>
</dbReference>
<dbReference type="InterPro" id="IPR018060">
    <property type="entry name" value="HTH_AraC"/>
</dbReference>
<dbReference type="GO" id="GO:0003700">
    <property type="term" value="F:DNA-binding transcription factor activity"/>
    <property type="evidence" value="ECO:0007669"/>
    <property type="project" value="InterPro"/>
</dbReference>
<dbReference type="SUPFAM" id="SSF63829">
    <property type="entry name" value="Calcium-dependent phosphotriesterase"/>
    <property type="match status" value="1"/>
</dbReference>
<dbReference type="InterPro" id="IPR004358">
    <property type="entry name" value="Sig_transdc_His_kin-like_C"/>
</dbReference>
<dbReference type="SUPFAM" id="SSF55874">
    <property type="entry name" value="ATPase domain of HSP90 chaperone/DNA topoisomerase II/histidine kinase"/>
    <property type="match status" value="1"/>
</dbReference>
<dbReference type="PROSITE" id="PS50110">
    <property type="entry name" value="RESPONSE_REGULATORY"/>
    <property type="match status" value="1"/>
</dbReference>
<keyword evidence="5" id="KW-0547">Nucleotide-binding</keyword>
<accession>A0A2U2JEG4</accession>
<dbReference type="EC" id="2.7.13.3" evidence="2"/>
<keyword evidence="7" id="KW-0067">ATP-binding</keyword>
<dbReference type="InterPro" id="IPR018062">
    <property type="entry name" value="HTH_AraC-typ_CS"/>
</dbReference>
<keyword evidence="9" id="KW-0805">Transcription regulation</keyword>
<keyword evidence="4" id="KW-0808">Transferase</keyword>
<dbReference type="PROSITE" id="PS50109">
    <property type="entry name" value="HIS_KIN"/>
    <property type="match status" value="1"/>
</dbReference>
<dbReference type="GO" id="GO:0005524">
    <property type="term" value="F:ATP binding"/>
    <property type="evidence" value="ECO:0007669"/>
    <property type="project" value="UniProtKB-KW"/>
</dbReference>
<dbReference type="InterPro" id="IPR001789">
    <property type="entry name" value="Sig_transdc_resp-reg_receiver"/>
</dbReference>
<evidence type="ECO:0000256" key="10">
    <source>
        <dbReference type="ARBA" id="ARBA00023125"/>
    </source>
</evidence>
<evidence type="ECO:0000256" key="9">
    <source>
        <dbReference type="ARBA" id="ARBA00023015"/>
    </source>
</evidence>
<dbReference type="PANTHER" id="PTHR43547:SF2">
    <property type="entry name" value="HYBRID SIGNAL TRANSDUCTION HISTIDINE KINASE C"/>
    <property type="match status" value="1"/>
</dbReference>
<dbReference type="InterPro" id="IPR003661">
    <property type="entry name" value="HisK_dim/P_dom"/>
</dbReference>
<evidence type="ECO:0000256" key="7">
    <source>
        <dbReference type="ARBA" id="ARBA00022840"/>
    </source>
</evidence>
<evidence type="ECO:0000259" key="14">
    <source>
        <dbReference type="PROSITE" id="PS01124"/>
    </source>
</evidence>
<keyword evidence="13" id="KW-0472">Membrane</keyword>
<comment type="caution">
    <text evidence="17">The sequence shown here is derived from an EMBL/GenBank/DDBJ whole genome shotgun (WGS) entry which is preliminary data.</text>
</comment>
<dbReference type="InterPro" id="IPR011123">
    <property type="entry name" value="Y_Y_Y"/>
</dbReference>
<evidence type="ECO:0000256" key="1">
    <source>
        <dbReference type="ARBA" id="ARBA00000085"/>
    </source>
</evidence>
<dbReference type="Gene3D" id="1.10.10.60">
    <property type="entry name" value="Homeodomain-like"/>
    <property type="match status" value="1"/>
</dbReference>
<dbReference type="RefSeq" id="WP_109403645.1">
    <property type="nucleotide sequence ID" value="NZ_QFFG01000001.1"/>
</dbReference>
<comment type="catalytic activity">
    <reaction evidence="1">
        <text>ATP + protein L-histidine = ADP + protein N-phospho-L-histidine.</text>
        <dbReference type="EC" id="2.7.13.3"/>
    </reaction>
</comment>
<dbReference type="PANTHER" id="PTHR43547">
    <property type="entry name" value="TWO-COMPONENT HISTIDINE KINASE"/>
    <property type="match status" value="1"/>
</dbReference>